<evidence type="ECO:0000313" key="4">
    <source>
        <dbReference type="EMBL" id="KAF2420347.1"/>
    </source>
</evidence>
<dbReference type="EMBL" id="MU007110">
    <property type="protein sequence ID" value="KAF2420347.1"/>
    <property type="molecule type" value="Genomic_DNA"/>
</dbReference>
<proteinExistence type="predicted"/>
<dbReference type="AlphaFoldDB" id="A0A9P4TSJ7"/>
<accession>A0A9P4TSJ7</accession>
<organism evidence="4 5">
    <name type="scientific">Tothia fuscella</name>
    <dbReference type="NCBI Taxonomy" id="1048955"/>
    <lineage>
        <taxon>Eukaryota</taxon>
        <taxon>Fungi</taxon>
        <taxon>Dikarya</taxon>
        <taxon>Ascomycota</taxon>
        <taxon>Pezizomycotina</taxon>
        <taxon>Dothideomycetes</taxon>
        <taxon>Pleosporomycetidae</taxon>
        <taxon>Venturiales</taxon>
        <taxon>Cylindrosympodiaceae</taxon>
        <taxon>Tothia</taxon>
    </lineage>
</organism>
<protein>
    <submittedName>
        <fullName evidence="4">Uncharacterized protein</fullName>
    </submittedName>
</protein>
<evidence type="ECO:0000256" key="2">
    <source>
        <dbReference type="SAM" id="Phobius"/>
    </source>
</evidence>
<reference evidence="4" key="1">
    <citation type="journal article" date="2020" name="Stud. Mycol.">
        <title>101 Dothideomycetes genomes: a test case for predicting lifestyles and emergence of pathogens.</title>
        <authorList>
            <person name="Haridas S."/>
            <person name="Albert R."/>
            <person name="Binder M."/>
            <person name="Bloem J."/>
            <person name="Labutti K."/>
            <person name="Salamov A."/>
            <person name="Andreopoulos B."/>
            <person name="Baker S."/>
            <person name="Barry K."/>
            <person name="Bills G."/>
            <person name="Bluhm B."/>
            <person name="Cannon C."/>
            <person name="Castanera R."/>
            <person name="Culley D."/>
            <person name="Daum C."/>
            <person name="Ezra D."/>
            <person name="Gonzalez J."/>
            <person name="Henrissat B."/>
            <person name="Kuo A."/>
            <person name="Liang C."/>
            <person name="Lipzen A."/>
            <person name="Lutzoni F."/>
            <person name="Magnuson J."/>
            <person name="Mondo S."/>
            <person name="Nolan M."/>
            <person name="Ohm R."/>
            <person name="Pangilinan J."/>
            <person name="Park H.-J."/>
            <person name="Ramirez L."/>
            <person name="Alfaro M."/>
            <person name="Sun H."/>
            <person name="Tritt A."/>
            <person name="Yoshinaga Y."/>
            <person name="Zwiers L.-H."/>
            <person name="Turgeon B."/>
            <person name="Goodwin S."/>
            <person name="Spatafora J."/>
            <person name="Crous P."/>
            <person name="Grigoriev I."/>
        </authorList>
    </citation>
    <scope>NUCLEOTIDE SEQUENCE</scope>
    <source>
        <strain evidence="4">CBS 130266</strain>
    </source>
</reference>
<evidence type="ECO:0000256" key="1">
    <source>
        <dbReference type="SAM" id="MobiDB-lite"/>
    </source>
</evidence>
<gene>
    <name evidence="4" type="ORF">EJ08DRAFT_653837</name>
</gene>
<sequence>MPLMLATIFLMTIPTNHVRAFAQPVPTSSNNTESNPQQYTPPSDSAIDINQILFSVIGISLALGAIYLGYLQLQQMRNQIRNSAVHSEYALNPSTRWISTSIESTSPRGTCGRRGRE</sequence>
<keyword evidence="2" id="KW-0812">Transmembrane</keyword>
<name>A0A9P4TSJ7_9PEZI</name>
<dbReference type="Proteomes" id="UP000800235">
    <property type="component" value="Unassembled WGS sequence"/>
</dbReference>
<feature type="compositionally biased region" description="Polar residues" evidence="1">
    <location>
        <begin position="25"/>
        <end position="43"/>
    </location>
</feature>
<feature type="region of interest" description="Disordered" evidence="1">
    <location>
        <begin position="24"/>
        <end position="43"/>
    </location>
</feature>
<feature type="transmembrane region" description="Helical" evidence="2">
    <location>
        <begin position="52"/>
        <end position="71"/>
    </location>
</feature>
<comment type="caution">
    <text evidence="4">The sequence shown here is derived from an EMBL/GenBank/DDBJ whole genome shotgun (WGS) entry which is preliminary data.</text>
</comment>
<evidence type="ECO:0000313" key="5">
    <source>
        <dbReference type="Proteomes" id="UP000800235"/>
    </source>
</evidence>
<keyword evidence="5" id="KW-1185">Reference proteome</keyword>
<evidence type="ECO:0000256" key="3">
    <source>
        <dbReference type="SAM" id="SignalP"/>
    </source>
</evidence>
<keyword evidence="2" id="KW-1133">Transmembrane helix</keyword>
<feature type="signal peptide" evidence="3">
    <location>
        <begin position="1"/>
        <end position="20"/>
    </location>
</feature>
<keyword evidence="2" id="KW-0472">Membrane</keyword>
<keyword evidence="3" id="KW-0732">Signal</keyword>
<feature type="chain" id="PRO_5040429199" evidence="3">
    <location>
        <begin position="21"/>
        <end position="117"/>
    </location>
</feature>